<evidence type="ECO:0000259" key="1">
    <source>
        <dbReference type="Pfam" id="PF03992"/>
    </source>
</evidence>
<protein>
    <recommendedName>
        <fullName evidence="1">ABM domain-containing protein</fullName>
    </recommendedName>
</protein>
<dbReference type="Pfam" id="PF03992">
    <property type="entry name" value="ABM"/>
    <property type="match status" value="1"/>
</dbReference>
<gene>
    <name evidence="2" type="ORF">EJ03DRAFT_327568</name>
</gene>
<dbReference type="Proteomes" id="UP000799436">
    <property type="component" value="Unassembled WGS sequence"/>
</dbReference>
<evidence type="ECO:0000313" key="2">
    <source>
        <dbReference type="EMBL" id="KAF2769301.1"/>
    </source>
</evidence>
<evidence type="ECO:0000313" key="3">
    <source>
        <dbReference type="Proteomes" id="UP000799436"/>
    </source>
</evidence>
<dbReference type="OrthoDB" id="10011777at2759"/>
<name>A0A6G1L8P0_9PEZI</name>
<dbReference type="SUPFAM" id="SSF54909">
    <property type="entry name" value="Dimeric alpha+beta barrel"/>
    <property type="match status" value="1"/>
</dbReference>
<reference evidence="2" key="1">
    <citation type="journal article" date="2020" name="Stud. Mycol.">
        <title>101 Dothideomycetes genomes: a test case for predicting lifestyles and emergence of pathogens.</title>
        <authorList>
            <person name="Haridas S."/>
            <person name="Albert R."/>
            <person name="Binder M."/>
            <person name="Bloem J."/>
            <person name="Labutti K."/>
            <person name="Salamov A."/>
            <person name="Andreopoulos B."/>
            <person name="Baker S."/>
            <person name="Barry K."/>
            <person name="Bills G."/>
            <person name="Bluhm B."/>
            <person name="Cannon C."/>
            <person name="Castanera R."/>
            <person name="Culley D."/>
            <person name="Daum C."/>
            <person name="Ezra D."/>
            <person name="Gonzalez J."/>
            <person name="Henrissat B."/>
            <person name="Kuo A."/>
            <person name="Liang C."/>
            <person name="Lipzen A."/>
            <person name="Lutzoni F."/>
            <person name="Magnuson J."/>
            <person name="Mondo S."/>
            <person name="Nolan M."/>
            <person name="Ohm R."/>
            <person name="Pangilinan J."/>
            <person name="Park H.-J."/>
            <person name="Ramirez L."/>
            <person name="Alfaro M."/>
            <person name="Sun H."/>
            <person name="Tritt A."/>
            <person name="Yoshinaga Y."/>
            <person name="Zwiers L.-H."/>
            <person name="Turgeon B."/>
            <person name="Goodwin S."/>
            <person name="Spatafora J."/>
            <person name="Crous P."/>
            <person name="Grigoriev I."/>
        </authorList>
    </citation>
    <scope>NUCLEOTIDE SEQUENCE</scope>
    <source>
        <strain evidence="2">CBS 116005</strain>
    </source>
</reference>
<dbReference type="InterPro" id="IPR007138">
    <property type="entry name" value="ABM_dom"/>
</dbReference>
<dbReference type="PANTHER" id="PTHR40624">
    <property type="entry name" value="BIOSYNTHESIS MONOOXYGENASE, PUTATIVE (AFU_ORTHOLOGUE AFUA_1G12025)-RELATED"/>
    <property type="match status" value="1"/>
</dbReference>
<proteinExistence type="predicted"/>
<dbReference type="AlphaFoldDB" id="A0A6G1L8P0"/>
<accession>A0A6G1L8P0</accession>
<dbReference type="Gene3D" id="3.30.70.100">
    <property type="match status" value="1"/>
</dbReference>
<sequence length="153" mass="17792">MAALMCTRPLRQFSIPPTPSIRSPSYRSIQIRPLLTTHKMSNQEVHIIAIIYPEPGKKADRLKELLKPMCKDVHSKEDYTLSYIMTEQLDSENPDIVMIETYKDKDAATRHTKEPHFKELFGTFEKEGLMRQPPYLAQTTSKAGFERDRKFFS</sequence>
<feature type="domain" description="ABM" evidence="1">
    <location>
        <begin position="45"/>
        <end position="119"/>
    </location>
</feature>
<dbReference type="InterPro" id="IPR011008">
    <property type="entry name" value="Dimeric_a/b-barrel"/>
</dbReference>
<keyword evidence="3" id="KW-1185">Reference proteome</keyword>
<dbReference type="EMBL" id="ML995835">
    <property type="protein sequence ID" value="KAF2769301.1"/>
    <property type="molecule type" value="Genomic_DNA"/>
</dbReference>
<dbReference type="PANTHER" id="PTHR40624:SF1">
    <property type="entry name" value="BIOSYNTHESIS MONOOXYGENASE, PUTATIVE (AFU_ORTHOLOGUE AFUA_1G12025)-RELATED"/>
    <property type="match status" value="1"/>
</dbReference>
<organism evidence="2 3">
    <name type="scientific">Teratosphaeria nubilosa</name>
    <dbReference type="NCBI Taxonomy" id="161662"/>
    <lineage>
        <taxon>Eukaryota</taxon>
        <taxon>Fungi</taxon>
        <taxon>Dikarya</taxon>
        <taxon>Ascomycota</taxon>
        <taxon>Pezizomycotina</taxon>
        <taxon>Dothideomycetes</taxon>
        <taxon>Dothideomycetidae</taxon>
        <taxon>Mycosphaerellales</taxon>
        <taxon>Teratosphaeriaceae</taxon>
        <taxon>Teratosphaeria</taxon>
    </lineage>
</organism>